<comment type="caution">
    <text evidence="3">The sequence shown here is derived from an EMBL/GenBank/DDBJ whole genome shotgun (WGS) entry which is preliminary data.</text>
</comment>
<accession>A0AAD9KND5</accession>
<dbReference type="GO" id="GO:0005777">
    <property type="term" value="C:peroxisome"/>
    <property type="evidence" value="ECO:0007669"/>
    <property type="project" value="TreeGrafter"/>
</dbReference>
<evidence type="ECO:0000256" key="1">
    <source>
        <dbReference type="SAM" id="Coils"/>
    </source>
</evidence>
<keyword evidence="1" id="KW-0175">Coiled coil</keyword>
<keyword evidence="4" id="KW-1185">Reference proteome</keyword>
<reference evidence="3" key="1">
    <citation type="journal article" date="2023" name="Mol. Biol. Evol.">
        <title>Third-Generation Sequencing Reveals the Adaptive Role of the Epigenome in Three Deep-Sea Polychaetes.</title>
        <authorList>
            <person name="Perez M."/>
            <person name="Aroh O."/>
            <person name="Sun Y."/>
            <person name="Lan Y."/>
            <person name="Juniper S.K."/>
            <person name="Young C.R."/>
            <person name="Angers B."/>
            <person name="Qian P.Y."/>
        </authorList>
    </citation>
    <scope>NUCLEOTIDE SEQUENCE</scope>
    <source>
        <strain evidence="3">R07B-5</strain>
    </source>
</reference>
<evidence type="ECO:0000256" key="2">
    <source>
        <dbReference type="SAM" id="MobiDB-lite"/>
    </source>
</evidence>
<protein>
    <submittedName>
        <fullName evidence="3">Uncharacterized protein</fullName>
    </submittedName>
</protein>
<gene>
    <name evidence="3" type="ORF">NP493_804g01027</name>
</gene>
<dbReference type="EMBL" id="JAODUO010000803">
    <property type="protein sequence ID" value="KAK2174425.1"/>
    <property type="molecule type" value="Genomic_DNA"/>
</dbReference>
<feature type="region of interest" description="Disordered" evidence="2">
    <location>
        <begin position="291"/>
        <end position="345"/>
    </location>
</feature>
<dbReference type="AlphaFoldDB" id="A0AAD9KND5"/>
<dbReference type="PANTHER" id="PTHR21623:SF2">
    <property type="entry name" value="COILED-COIL DOMAIN-CONTAINING PROTEIN 33"/>
    <property type="match status" value="1"/>
</dbReference>
<feature type="coiled-coil region" evidence="1">
    <location>
        <begin position="28"/>
        <end position="62"/>
    </location>
</feature>
<dbReference type="Proteomes" id="UP001209878">
    <property type="component" value="Unassembled WGS sequence"/>
</dbReference>
<dbReference type="InterPro" id="IPR039889">
    <property type="entry name" value="CCD33"/>
</dbReference>
<organism evidence="3 4">
    <name type="scientific">Ridgeia piscesae</name>
    <name type="common">Tubeworm</name>
    <dbReference type="NCBI Taxonomy" id="27915"/>
    <lineage>
        <taxon>Eukaryota</taxon>
        <taxon>Metazoa</taxon>
        <taxon>Spiralia</taxon>
        <taxon>Lophotrochozoa</taxon>
        <taxon>Annelida</taxon>
        <taxon>Polychaeta</taxon>
        <taxon>Sedentaria</taxon>
        <taxon>Canalipalpata</taxon>
        <taxon>Sabellida</taxon>
        <taxon>Siboglinidae</taxon>
        <taxon>Ridgeia</taxon>
    </lineage>
</organism>
<proteinExistence type="predicted"/>
<dbReference type="PANTHER" id="PTHR21623">
    <property type="entry name" value="SPERIOLIN-BINDING FACTOR"/>
    <property type="match status" value="1"/>
</dbReference>
<evidence type="ECO:0000313" key="4">
    <source>
        <dbReference type="Proteomes" id="UP001209878"/>
    </source>
</evidence>
<sequence length="352" mass="41214">MPTAEEANATAGLLDYQRTELDRYRYAVNKMGQDILTLRQRIIELEKNNSDLRRQNMAYTDTSRLLQDAHEIDGMPLPELAARYASIKHKFMQQTNQLRQYKERVLEVQNELIKFFDHYDQVTNDTAAINTKTPPAQINMSSQREFLRILARLKLFFSVEWYLAVRGKSSGDATVWKDETDAVLRRTTQVAGLLKMADAHQAQNGLMQRLQTKAAKLKSLEEACKKQEKVIEKLEQLNTRGAEKSDGQVNEALKEENVRLRDHINYLQLEENARQWGKEKSQLARKLQEAELERDWSPAPEPRPLRHQHHHLPRDYGRPLSPPVSRRYSKAPPRRDRQRDNVWPLDYYLKTK</sequence>
<name>A0AAD9KND5_RIDPI</name>
<evidence type="ECO:0000313" key="3">
    <source>
        <dbReference type="EMBL" id="KAK2174425.1"/>
    </source>
</evidence>